<organism evidence="2 3">
    <name type="scientific">Caenorhabditis remanei</name>
    <name type="common">Caenorhabditis vulgaris</name>
    <dbReference type="NCBI Taxonomy" id="31234"/>
    <lineage>
        <taxon>Eukaryota</taxon>
        <taxon>Metazoa</taxon>
        <taxon>Ecdysozoa</taxon>
        <taxon>Nematoda</taxon>
        <taxon>Chromadorea</taxon>
        <taxon>Rhabditida</taxon>
        <taxon>Rhabditina</taxon>
        <taxon>Rhabditomorpha</taxon>
        <taxon>Rhabditoidea</taxon>
        <taxon>Rhabditidae</taxon>
        <taxon>Peloderinae</taxon>
        <taxon>Caenorhabditis</taxon>
    </lineage>
</organism>
<evidence type="ECO:0000313" key="2">
    <source>
        <dbReference type="EMBL" id="KAF1754783.1"/>
    </source>
</evidence>
<gene>
    <name evidence="2" type="ORF">GCK72_021347</name>
</gene>
<reference evidence="2 3" key="1">
    <citation type="submission" date="2019-12" db="EMBL/GenBank/DDBJ databases">
        <title>Chromosome-level assembly of the Caenorhabditis remanei genome.</title>
        <authorList>
            <person name="Teterina A.A."/>
            <person name="Willis J.H."/>
            <person name="Phillips P.C."/>
        </authorList>
    </citation>
    <scope>NUCLEOTIDE SEQUENCE [LARGE SCALE GENOMIC DNA]</scope>
    <source>
        <strain evidence="2 3">PX506</strain>
        <tissue evidence="2">Whole organism</tissue>
    </source>
</reference>
<proteinExistence type="predicted"/>
<dbReference type="RefSeq" id="XP_003095258.2">
    <property type="nucleotide sequence ID" value="XM_003095210.2"/>
</dbReference>
<protein>
    <recommendedName>
        <fullName evidence="4">C6 domain-containing protein</fullName>
    </recommendedName>
</protein>
<feature type="chain" id="PRO_5025333630" description="C6 domain-containing protein" evidence="1">
    <location>
        <begin position="24"/>
        <end position="175"/>
    </location>
</feature>
<accession>A0A6A5GJB2</accession>
<evidence type="ECO:0008006" key="4">
    <source>
        <dbReference type="Google" id="ProtNLM"/>
    </source>
</evidence>
<dbReference type="KEGG" id="crq:GCK72_021347"/>
<evidence type="ECO:0000256" key="1">
    <source>
        <dbReference type="SAM" id="SignalP"/>
    </source>
</evidence>
<sequence>MATINLIFLTLFAMSHIEMCVRTIPPDGATVSTTSATVTTGAGDPEETTAGVATTAGGGGGGSRFCQVGLPHSVTGSLGIPELVFEDEVIQGTFQSKFICSTRDSSTCGSWTITNKNPTGPSTPLVEVMDDVNMMSITLTCGADNQYSWEGTLPGATESTVVNGITEITCRVVCA</sequence>
<dbReference type="EMBL" id="WUAV01000005">
    <property type="protein sequence ID" value="KAF1754783.1"/>
    <property type="molecule type" value="Genomic_DNA"/>
</dbReference>
<dbReference type="AlphaFoldDB" id="A0A6A5GJB2"/>
<dbReference type="GeneID" id="9807421"/>
<name>A0A6A5GJB2_CAERE</name>
<dbReference type="CTD" id="9807421"/>
<dbReference type="Proteomes" id="UP000483820">
    <property type="component" value="Chromosome V"/>
</dbReference>
<comment type="caution">
    <text evidence="2">The sequence shown here is derived from an EMBL/GenBank/DDBJ whole genome shotgun (WGS) entry which is preliminary data.</text>
</comment>
<feature type="signal peptide" evidence="1">
    <location>
        <begin position="1"/>
        <end position="23"/>
    </location>
</feature>
<keyword evidence="1" id="KW-0732">Signal</keyword>
<evidence type="ECO:0000313" key="3">
    <source>
        <dbReference type="Proteomes" id="UP000483820"/>
    </source>
</evidence>